<keyword evidence="1" id="KW-0732">Signal</keyword>
<name>A0A840CR49_9BACT</name>
<evidence type="ECO:0000313" key="2">
    <source>
        <dbReference type="EMBL" id="MBB4036074.1"/>
    </source>
</evidence>
<feature type="signal peptide" evidence="1">
    <location>
        <begin position="1"/>
        <end position="20"/>
    </location>
</feature>
<comment type="caution">
    <text evidence="2">The sequence shown here is derived from an EMBL/GenBank/DDBJ whole genome shotgun (WGS) entry which is preliminary data.</text>
</comment>
<protein>
    <submittedName>
        <fullName evidence="2">Uncharacterized protein</fullName>
    </submittedName>
</protein>
<reference evidence="2 3" key="1">
    <citation type="submission" date="2020-08" db="EMBL/GenBank/DDBJ databases">
        <title>Genomic Encyclopedia of Type Strains, Phase IV (KMG-IV): sequencing the most valuable type-strain genomes for metagenomic binning, comparative biology and taxonomic classification.</title>
        <authorList>
            <person name="Goeker M."/>
        </authorList>
    </citation>
    <scope>NUCLEOTIDE SEQUENCE [LARGE SCALE GENOMIC DNA]</scope>
    <source>
        <strain evidence="2 3">DSM 104969</strain>
    </source>
</reference>
<dbReference type="AlphaFoldDB" id="A0A840CR49"/>
<organism evidence="2 3">
    <name type="scientific">Dysgonomonas hofstadii</name>
    <dbReference type="NCBI Taxonomy" id="637886"/>
    <lineage>
        <taxon>Bacteria</taxon>
        <taxon>Pseudomonadati</taxon>
        <taxon>Bacteroidota</taxon>
        <taxon>Bacteroidia</taxon>
        <taxon>Bacteroidales</taxon>
        <taxon>Dysgonomonadaceae</taxon>
        <taxon>Dysgonomonas</taxon>
    </lineage>
</organism>
<feature type="chain" id="PRO_5032465018" evidence="1">
    <location>
        <begin position="21"/>
        <end position="124"/>
    </location>
</feature>
<accession>A0A840CR49</accession>
<proteinExistence type="predicted"/>
<evidence type="ECO:0000313" key="3">
    <source>
        <dbReference type="Proteomes" id="UP000555103"/>
    </source>
</evidence>
<dbReference type="RefSeq" id="WP_183306989.1">
    <property type="nucleotide sequence ID" value="NZ_JACIEP010000006.1"/>
</dbReference>
<evidence type="ECO:0000256" key="1">
    <source>
        <dbReference type="SAM" id="SignalP"/>
    </source>
</evidence>
<gene>
    <name evidence="2" type="ORF">GGR21_001975</name>
</gene>
<dbReference type="Proteomes" id="UP000555103">
    <property type="component" value="Unassembled WGS sequence"/>
</dbReference>
<keyword evidence="3" id="KW-1185">Reference proteome</keyword>
<dbReference type="EMBL" id="JACIEP010000006">
    <property type="protein sequence ID" value="MBB4036074.1"/>
    <property type="molecule type" value="Genomic_DNA"/>
</dbReference>
<sequence length="124" mass="13968">MKRLSILLVAIVAFSISSFAQQGIGEQYNVLWVLNNTSTANDIAKYVNASPEQAQEMNNIYYASVQRLTEALTSNSKEKAENALYFNIANVKAVLTPTQYRKYLAILNKTFYSQQVKFESVADK</sequence>